<proteinExistence type="predicted"/>
<dbReference type="Gene3D" id="1.20.1260.100">
    <property type="entry name" value="TspO/MBR protein"/>
    <property type="match status" value="1"/>
</dbReference>
<reference evidence="3 4" key="1">
    <citation type="submission" date="2019-07" db="EMBL/GenBank/DDBJ databases">
        <title>Genomes of Cafeteria roenbergensis.</title>
        <authorList>
            <person name="Fischer M.G."/>
            <person name="Hackl T."/>
            <person name="Roman M."/>
        </authorList>
    </citation>
    <scope>NUCLEOTIDE SEQUENCE [LARGE SCALE GENOMIC DNA]</scope>
    <source>
        <strain evidence="3 4">RCC970-E3</strain>
    </source>
</reference>
<evidence type="ECO:0000313" key="3">
    <source>
        <dbReference type="EMBL" id="KAA0169194.1"/>
    </source>
</evidence>
<evidence type="ECO:0000256" key="1">
    <source>
        <dbReference type="SAM" id="Phobius"/>
    </source>
</evidence>
<keyword evidence="1" id="KW-1133">Transmembrane helix</keyword>
<keyword evidence="2" id="KW-0732">Signal</keyword>
<dbReference type="PANTHER" id="PTHR33802:SF1">
    <property type="entry name" value="XK-RELATED PROTEIN"/>
    <property type="match status" value="1"/>
</dbReference>
<keyword evidence="1" id="KW-0472">Membrane</keyword>
<protein>
    <recommendedName>
        <fullName evidence="5">Tryptophan-rich sensory protein</fullName>
    </recommendedName>
</protein>
<keyword evidence="1" id="KW-0812">Transmembrane</keyword>
<feature type="transmembrane region" description="Helical" evidence="1">
    <location>
        <begin position="59"/>
        <end position="77"/>
    </location>
</feature>
<sequence>MALSSIPDVAIRFAPAVTLLLCLVANGLGSTGVVGQPVGAVSDRLKTAFTPAGSAFSIWGVIYALAVLSVGYMTIWWEHLAPRLGKATYVTLAANFILNGVWIFLWTGASAGPAILWPTSQGRPPDRRPTPDWGLALPVWACIMLGVQ</sequence>
<name>A0A5A8DWZ8_CAFRO</name>
<dbReference type="PANTHER" id="PTHR33802">
    <property type="entry name" value="SI:CH211-161H7.5-RELATED"/>
    <property type="match status" value="1"/>
</dbReference>
<dbReference type="EMBL" id="VLTL01000025">
    <property type="protein sequence ID" value="KAA0169194.1"/>
    <property type="molecule type" value="Genomic_DNA"/>
</dbReference>
<dbReference type="InterPro" id="IPR038330">
    <property type="entry name" value="TspO/MBR-related_sf"/>
</dbReference>
<evidence type="ECO:0008006" key="5">
    <source>
        <dbReference type="Google" id="ProtNLM"/>
    </source>
</evidence>
<dbReference type="Proteomes" id="UP000324907">
    <property type="component" value="Unassembled WGS sequence"/>
</dbReference>
<feature type="transmembrane region" description="Helical" evidence="1">
    <location>
        <begin position="89"/>
        <end position="109"/>
    </location>
</feature>
<evidence type="ECO:0000313" key="4">
    <source>
        <dbReference type="Proteomes" id="UP000324907"/>
    </source>
</evidence>
<dbReference type="AlphaFoldDB" id="A0A5A8DWZ8"/>
<accession>A0A5A8DWZ8</accession>
<comment type="caution">
    <text evidence="3">The sequence shown here is derived from an EMBL/GenBank/DDBJ whole genome shotgun (WGS) entry which is preliminary data.</text>
</comment>
<organism evidence="3 4">
    <name type="scientific">Cafeteria roenbergensis</name>
    <name type="common">Marine flagellate</name>
    <dbReference type="NCBI Taxonomy" id="33653"/>
    <lineage>
        <taxon>Eukaryota</taxon>
        <taxon>Sar</taxon>
        <taxon>Stramenopiles</taxon>
        <taxon>Bigyra</taxon>
        <taxon>Opalozoa</taxon>
        <taxon>Bicosoecida</taxon>
        <taxon>Cafeteriaceae</taxon>
        <taxon>Cafeteria</taxon>
    </lineage>
</organism>
<gene>
    <name evidence="3" type="ORF">FNF28_02319</name>
</gene>
<feature type="signal peptide" evidence="2">
    <location>
        <begin position="1"/>
        <end position="29"/>
    </location>
</feature>
<feature type="chain" id="PRO_5023148777" description="Tryptophan-rich sensory protein" evidence="2">
    <location>
        <begin position="30"/>
        <end position="148"/>
    </location>
</feature>
<evidence type="ECO:0000256" key="2">
    <source>
        <dbReference type="SAM" id="SignalP"/>
    </source>
</evidence>